<dbReference type="NCBIfam" id="TIGR02937">
    <property type="entry name" value="sigma70-ECF"/>
    <property type="match status" value="1"/>
</dbReference>
<dbReference type="PANTHER" id="PTHR43133">
    <property type="entry name" value="RNA POLYMERASE ECF-TYPE SIGMA FACTO"/>
    <property type="match status" value="1"/>
</dbReference>
<dbReference type="InterPro" id="IPR013325">
    <property type="entry name" value="RNA_pol_sigma_r2"/>
</dbReference>
<dbReference type="GO" id="GO:0016987">
    <property type="term" value="F:sigma factor activity"/>
    <property type="evidence" value="ECO:0007669"/>
    <property type="project" value="UniProtKB-KW"/>
</dbReference>
<proteinExistence type="inferred from homology"/>
<dbReference type="InterPro" id="IPR013324">
    <property type="entry name" value="RNA_pol_sigma_r3/r4-like"/>
</dbReference>
<dbReference type="NCBIfam" id="TIGR02989">
    <property type="entry name" value="Sig-70_gvs1"/>
    <property type="match status" value="1"/>
</dbReference>
<feature type="domain" description="RNA polymerase sigma factor 70 region 4 type 2" evidence="6">
    <location>
        <begin position="116"/>
        <end position="163"/>
    </location>
</feature>
<dbReference type="Pfam" id="PF08281">
    <property type="entry name" value="Sigma70_r4_2"/>
    <property type="match status" value="1"/>
</dbReference>
<keyword evidence="3" id="KW-0731">Sigma factor</keyword>
<reference evidence="7 8" key="1">
    <citation type="submission" date="2019-02" db="EMBL/GenBank/DDBJ databases">
        <title>Deep-cultivation of Planctomycetes and their phenomic and genomic characterization uncovers novel biology.</title>
        <authorList>
            <person name="Wiegand S."/>
            <person name="Jogler M."/>
            <person name="Boedeker C."/>
            <person name="Pinto D."/>
            <person name="Vollmers J."/>
            <person name="Rivas-Marin E."/>
            <person name="Kohn T."/>
            <person name="Peeters S.H."/>
            <person name="Heuer A."/>
            <person name="Rast P."/>
            <person name="Oberbeckmann S."/>
            <person name="Bunk B."/>
            <person name="Jeske O."/>
            <person name="Meyerdierks A."/>
            <person name="Storesund J.E."/>
            <person name="Kallscheuer N."/>
            <person name="Luecker S."/>
            <person name="Lage O.M."/>
            <person name="Pohl T."/>
            <person name="Merkel B.J."/>
            <person name="Hornburger P."/>
            <person name="Mueller R.-W."/>
            <person name="Bruemmer F."/>
            <person name="Labrenz M."/>
            <person name="Spormann A.M."/>
            <person name="Op Den Camp H."/>
            <person name="Overmann J."/>
            <person name="Amann R."/>
            <person name="Jetten M.S.M."/>
            <person name="Mascher T."/>
            <person name="Medema M.H."/>
            <person name="Devos D.P."/>
            <person name="Kaster A.-K."/>
            <person name="Ovreas L."/>
            <person name="Rohde M."/>
            <person name="Galperin M.Y."/>
            <person name="Jogler C."/>
        </authorList>
    </citation>
    <scope>NUCLEOTIDE SEQUENCE [LARGE SCALE GENOMIC DNA]</scope>
    <source>
        <strain evidence="7 8">CA13</strain>
    </source>
</reference>
<evidence type="ECO:0000256" key="1">
    <source>
        <dbReference type="ARBA" id="ARBA00010641"/>
    </source>
</evidence>
<dbReference type="EMBL" id="SJPJ01000001">
    <property type="protein sequence ID" value="TWT80773.1"/>
    <property type="molecule type" value="Genomic_DNA"/>
</dbReference>
<sequence>MTDEQEPAVDIAKEEAFMRLFLQSERRILGFVLSLVPNMADAEDLLQETCTTMWRKYDAFEPGTNFAAWGITIARYQVLRYRRKKQTSKVLFSEPTMLMIAEAAGQLSSQSDVRAEALQSCLSELREKDHQLIQLKYFAENSTKEVSAQVGRSVESVYKSLNRIHDRLLYCIRQSLRAERAN</sequence>
<organism evidence="7 8">
    <name type="scientific">Novipirellula herctigrandis</name>
    <dbReference type="NCBI Taxonomy" id="2527986"/>
    <lineage>
        <taxon>Bacteria</taxon>
        <taxon>Pseudomonadati</taxon>
        <taxon>Planctomycetota</taxon>
        <taxon>Planctomycetia</taxon>
        <taxon>Pirellulales</taxon>
        <taxon>Pirellulaceae</taxon>
        <taxon>Novipirellula</taxon>
    </lineage>
</organism>
<dbReference type="PANTHER" id="PTHR43133:SF51">
    <property type="entry name" value="RNA POLYMERASE SIGMA FACTOR"/>
    <property type="match status" value="1"/>
</dbReference>
<dbReference type="RefSeq" id="WP_146396014.1">
    <property type="nucleotide sequence ID" value="NZ_SJPJ01000001.1"/>
</dbReference>
<dbReference type="SUPFAM" id="SSF88946">
    <property type="entry name" value="Sigma2 domain of RNA polymerase sigma factors"/>
    <property type="match status" value="1"/>
</dbReference>
<dbReference type="Gene3D" id="1.10.1740.10">
    <property type="match status" value="1"/>
</dbReference>
<dbReference type="AlphaFoldDB" id="A0A5C5Z2D8"/>
<keyword evidence="8" id="KW-1185">Reference proteome</keyword>
<dbReference type="InterPro" id="IPR014331">
    <property type="entry name" value="RNA_pol_sigma70_ECF_RHOBA"/>
</dbReference>
<evidence type="ECO:0000313" key="7">
    <source>
        <dbReference type="EMBL" id="TWT80773.1"/>
    </source>
</evidence>
<evidence type="ECO:0000256" key="3">
    <source>
        <dbReference type="ARBA" id="ARBA00023082"/>
    </source>
</evidence>
<evidence type="ECO:0000259" key="5">
    <source>
        <dbReference type="Pfam" id="PF04542"/>
    </source>
</evidence>
<dbReference type="InterPro" id="IPR007627">
    <property type="entry name" value="RNA_pol_sigma70_r2"/>
</dbReference>
<dbReference type="GO" id="GO:0006352">
    <property type="term" value="P:DNA-templated transcription initiation"/>
    <property type="evidence" value="ECO:0007669"/>
    <property type="project" value="InterPro"/>
</dbReference>
<name>A0A5C5Z2D8_9BACT</name>
<dbReference type="Pfam" id="PF04542">
    <property type="entry name" value="Sigma70_r2"/>
    <property type="match status" value="1"/>
</dbReference>
<dbReference type="InterPro" id="IPR036388">
    <property type="entry name" value="WH-like_DNA-bd_sf"/>
</dbReference>
<comment type="similarity">
    <text evidence="1">Belongs to the sigma-70 factor family. ECF subfamily.</text>
</comment>
<comment type="caution">
    <text evidence="7">The sequence shown here is derived from an EMBL/GenBank/DDBJ whole genome shotgun (WGS) entry which is preliminary data.</text>
</comment>
<keyword evidence="2" id="KW-0805">Transcription regulation</keyword>
<dbReference type="InterPro" id="IPR014284">
    <property type="entry name" value="RNA_pol_sigma-70_dom"/>
</dbReference>
<feature type="domain" description="RNA polymerase sigma-70 region 2" evidence="5">
    <location>
        <begin position="21"/>
        <end position="86"/>
    </location>
</feature>
<evidence type="ECO:0000256" key="2">
    <source>
        <dbReference type="ARBA" id="ARBA00023015"/>
    </source>
</evidence>
<dbReference type="Gene3D" id="1.10.10.10">
    <property type="entry name" value="Winged helix-like DNA-binding domain superfamily/Winged helix DNA-binding domain"/>
    <property type="match status" value="1"/>
</dbReference>
<dbReference type="SUPFAM" id="SSF88659">
    <property type="entry name" value="Sigma3 and sigma4 domains of RNA polymerase sigma factors"/>
    <property type="match status" value="1"/>
</dbReference>
<accession>A0A5C5Z2D8</accession>
<dbReference type="OrthoDB" id="6383365at2"/>
<evidence type="ECO:0000259" key="6">
    <source>
        <dbReference type="Pfam" id="PF08281"/>
    </source>
</evidence>
<evidence type="ECO:0000313" key="8">
    <source>
        <dbReference type="Proteomes" id="UP000315010"/>
    </source>
</evidence>
<dbReference type="Proteomes" id="UP000315010">
    <property type="component" value="Unassembled WGS sequence"/>
</dbReference>
<dbReference type="InterPro" id="IPR013249">
    <property type="entry name" value="RNA_pol_sigma70_r4_t2"/>
</dbReference>
<keyword evidence="4" id="KW-0804">Transcription</keyword>
<protein>
    <submittedName>
        <fullName evidence="7">RNA polymerase sigma factor CarQ</fullName>
    </submittedName>
</protein>
<gene>
    <name evidence="7" type="primary">carQ</name>
    <name evidence="7" type="ORF">CA13_22190</name>
</gene>
<dbReference type="InterPro" id="IPR039425">
    <property type="entry name" value="RNA_pol_sigma-70-like"/>
</dbReference>
<dbReference type="GO" id="GO:0003677">
    <property type="term" value="F:DNA binding"/>
    <property type="evidence" value="ECO:0007669"/>
    <property type="project" value="InterPro"/>
</dbReference>
<evidence type="ECO:0000256" key="4">
    <source>
        <dbReference type="ARBA" id="ARBA00023163"/>
    </source>
</evidence>